<keyword evidence="2" id="KW-1185">Reference proteome</keyword>
<dbReference type="Proteomes" id="UP000507470">
    <property type="component" value="Unassembled WGS sequence"/>
</dbReference>
<dbReference type="AlphaFoldDB" id="A0A6J8DQR4"/>
<gene>
    <name evidence="1" type="ORF">MCOR_42785</name>
</gene>
<organism evidence="1 2">
    <name type="scientific">Mytilus coruscus</name>
    <name type="common">Sea mussel</name>
    <dbReference type="NCBI Taxonomy" id="42192"/>
    <lineage>
        <taxon>Eukaryota</taxon>
        <taxon>Metazoa</taxon>
        <taxon>Spiralia</taxon>
        <taxon>Lophotrochozoa</taxon>
        <taxon>Mollusca</taxon>
        <taxon>Bivalvia</taxon>
        <taxon>Autobranchia</taxon>
        <taxon>Pteriomorphia</taxon>
        <taxon>Mytilida</taxon>
        <taxon>Mytiloidea</taxon>
        <taxon>Mytilidae</taxon>
        <taxon>Mytilinae</taxon>
        <taxon>Mytilus</taxon>
    </lineage>
</organism>
<dbReference type="EMBL" id="CACVKT020007644">
    <property type="protein sequence ID" value="CAC5409514.1"/>
    <property type="molecule type" value="Genomic_DNA"/>
</dbReference>
<evidence type="ECO:0000313" key="2">
    <source>
        <dbReference type="Proteomes" id="UP000507470"/>
    </source>
</evidence>
<evidence type="ECO:0000313" key="1">
    <source>
        <dbReference type="EMBL" id="CAC5409514.1"/>
    </source>
</evidence>
<protein>
    <submittedName>
        <fullName evidence="1">Uncharacterized protein</fullName>
    </submittedName>
</protein>
<sequence>MPSVTLPRPRIVNPRNSYVDYYYRNLQNSYGYDNDNSHKGGGYSYGIGQSYGKSYGGDQSYRISYGGDQSYGKSYGNGHSYGNTYDGGQSYGYSYGNGQSKGNSFSYGGSSSNNYNAYSSGGKHNYYGHGPQSYSYGSQRNSYRGGVRTVFAPQLSGMMKHMHMSDMIGKEFDVRDNQDIQDEATDTAIIIEISNTETTIKRNTMTT</sequence>
<name>A0A6J8DQR4_MYTCO</name>
<proteinExistence type="predicted"/>
<accession>A0A6J8DQR4</accession>
<reference evidence="1 2" key="1">
    <citation type="submission" date="2020-06" db="EMBL/GenBank/DDBJ databases">
        <authorList>
            <person name="Li R."/>
            <person name="Bekaert M."/>
        </authorList>
    </citation>
    <scope>NUCLEOTIDE SEQUENCE [LARGE SCALE GENOMIC DNA]</scope>
    <source>
        <strain evidence="2">wild</strain>
    </source>
</reference>